<organism evidence="1 2">
    <name type="scientific">Caerostris darwini</name>
    <dbReference type="NCBI Taxonomy" id="1538125"/>
    <lineage>
        <taxon>Eukaryota</taxon>
        <taxon>Metazoa</taxon>
        <taxon>Ecdysozoa</taxon>
        <taxon>Arthropoda</taxon>
        <taxon>Chelicerata</taxon>
        <taxon>Arachnida</taxon>
        <taxon>Araneae</taxon>
        <taxon>Araneomorphae</taxon>
        <taxon>Entelegynae</taxon>
        <taxon>Araneoidea</taxon>
        <taxon>Araneidae</taxon>
        <taxon>Caerostris</taxon>
    </lineage>
</organism>
<feature type="non-terminal residue" evidence="1">
    <location>
        <position position="42"/>
    </location>
</feature>
<protein>
    <submittedName>
        <fullName evidence="1">Uncharacterized protein</fullName>
    </submittedName>
</protein>
<name>A0AAV4SNH5_9ARAC</name>
<sequence>MRWMGGNQPASVWATRGAKDHSFAAALKSLVLTEWLATPGVR</sequence>
<accession>A0AAV4SNH5</accession>
<reference evidence="1 2" key="1">
    <citation type="submission" date="2021-06" db="EMBL/GenBank/DDBJ databases">
        <title>Caerostris darwini draft genome.</title>
        <authorList>
            <person name="Kono N."/>
            <person name="Arakawa K."/>
        </authorList>
    </citation>
    <scope>NUCLEOTIDE SEQUENCE [LARGE SCALE GENOMIC DNA]</scope>
</reference>
<evidence type="ECO:0000313" key="2">
    <source>
        <dbReference type="Proteomes" id="UP001054837"/>
    </source>
</evidence>
<proteinExistence type="predicted"/>
<dbReference type="AlphaFoldDB" id="A0AAV4SNH5"/>
<gene>
    <name evidence="1" type="ORF">CDAR_225171</name>
</gene>
<dbReference type="EMBL" id="BPLQ01008007">
    <property type="protein sequence ID" value="GIY34025.1"/>
    <property type="molecule type" value="Genomic_DNA"/>
</dbReference>
<dbReference type="Proteomes" id="UP001054837">
    <property type="component" value="Unassembled WGS sequence"/>
</dbReference>
<keyword evidence="2" id="KW-1185">Reference proteome</keyword>
<comment type="caution">
    <text evidence="1">The sequence shown here is derived from an EMBL/GenBank/DDBJ whole genome shotgun (WGS) entry which is preliminary data.</text>
</comment>
<evidence type="ECO:0000313" key="1">
    <source>
        <dbReference type="EMBL" id="GIY34025.1"/>
    </source>
</evidence>